<evidence type="ECO:0000256" key="1">
    <source>
        <dbReference type="SAM" id="MobiDB-lite"/>
    </source>
</evidence>
<proteinExistence type="predicted"/>
<feature type="region of interest" description="Disordered" evidence="1">
    <location>
        <begin position="976"/>
        <end position="1007"/>
    </location>
</feature>
<feature type="region of interest" description="Disordered" evidence="1">
    <location>
        <begin position="676"/>
        <end position="708"/>
    </location>
</feature>
<dbReference type="OrthoDB" id="443163at2759"/>
<keyword evidence="3" id="KW-1185">Reference proteome</keyword>
<feature type="compositionally biased region" description="Basic and acidic residues" evidence="1">
    <location>
        <begin position="283"/>
        <end position="293"/>
    </location>
</feature>
<organism evidence="3">
    <name type="scientific">Perkinsus marinus (strain ATCC 50983 / TXsc)</name>
    <dbReference type="NCBI Taxonomy" id="423536"/>
    <lineage>
        <taxon>Eukaryota</taxon>
        <taxon>Sar</taxon>
        <taxon>Alveolata</taxon>
        <taxon>Perkinsozoa</taxon>
        <taxon>Perkinsea</taxon>
        <taxon>Perkinsida</taxon>
        <taxon>Perkinsidae</taxon>
        <taxon>Perkinsus</taxon>
    </lineage>
</organism>
<feature type="region of interest" description="Disordered" evidence="1">
    <location>
        <begin position="89"/>
        <end position="394"/>
    </location>
</feature>
<feature type="region of interest" description="Disordered" evidence="1">
    <location>
        <begin position="560"/>
        <end position="601"/>
    </location>
</feature>
<dbReference type="InParanoid" id="C5KKA1"/>
<feature type="region of interest" description="Disordered" evidence="1">
    <location>
        <begin position="1174"/>
        <end position="1248"/>
    </location>
</feature>
<feature type="compositionally biased region" description="Polar residues" evidence="1">
    <location>
        <begin position="987"/>
        <end position="1001"/>
    </location>
</feature>
<protein>
    <submittedName>
        <fullName evidence="2">Uncharacterized protein</fullName>
    </submittedName>
</protein>
<feature type="region of interest" description="Disordered" evidence="1">
    <location>
        <begin position="722"/>
        <end position="742"/>
    </location>
</feature>
<feature type="compositionally biased region" description="Low complexity" evidence="1">
    <location>
        <begin position="89"/>
        <end position="99"/>
    </location>
</feature>
<dbReference type="GeneID" id="9061897"/>
<dbReference type="OMA" id="DWSQRER"/>
<name>C5KKA1_PERM5</name>
<feature type="region of interest" description="Disordered" evidence="1">
    <location>
        <begin position="1524"/>
        <end position="1558"/>
    </location>
</feature>
<evidence type="ECO:0000313" key="3">
    <source>
        <dbReference type="Proteomes" id="UP000007800"/>
    </source>
</evidence>
<dbReference type="Proteomes" id="UP000007800">
    <property type="component" value="Unassembled WGS sequence"/>
</dbReference>
<feature type="compositionally biased region" description="Polar residues" evidence="1">
    <location>
        <begin position="199"/>
        <end position="208"/>
    </location>
</feature>
<feature type="compositionally biased region" description="Basic and acidic residues" evidence="1">
    <location>
        <begin position="1219"/>
        <end position="1243"/>
    </location>
</feature>
<feature type="compositionally biased region" description="Basic and acidic residues" evidence="1">
    <location>
        <begin position="13"/>
        <end position="22"/>
    </location>
</feature>
<feature type="compositionally biased region" description="Low complexity" evidence="1">
    <location>
        <begin position="676"/>
        <end position="693"/>
    </location>
</feature>
<reference evidence="2 3" key="1">
    <citation type="submission" date="2008-07" db="EMBL/GenBank/DDBJ databases">
        <authorList>
            <person name="El-Sayed N."/>
            <person name="Caler E."/>
            <person name="Inman J."/>
            <person name="Amedeo P."/>
            <person name="Hass B."/>
            <person name="Wortman J."/>
        </authorList>
    </citation>
    <scope>NUCLEOTIDE SEQUENCE [LARGE SCALE GENOMIC DNA]</scope>
    <source>
        <strain evidence="3">ATCC 50983 / TXsc</strain>
    </source>
</reference>
<feature type="region of interest" description="Disordered" evidence="1">
    <location>
        <begin position="1323"/>
        <end position="1343"/>
    </location>
</feature>
<accession>C5KKA1</accession>
<gene>
    <name evidence="2" type="ORF">Pmar_PMAR023336</name>
</gene>
<dbReference type="RefSeq" id="XP_002783217.1">
    <property type="nucleotide sequence ID" value="XM_002783171.1"/>
</dbReference>
<sequence length="1829" mass="196357">MSSTTQIRKSRRSSVDSKDRGPDVVAAGAGTKRSKGEGRRSSLGGASNGVRSPRTLAAVADSVAMALAGNVPPPAELFKLSGKQEAMARQAAAQAQLRSGHSRASRRRSSAAGGTGDRASTVVVPHVPRHAANAAIQRQRRERELEEAAQARQLRQALLVEGPPRTGAARTLPASKSLVDGPKPPAEGKEPGRHRPSLAATSRDTLTQVYGGRVTGPRTRPPSRGCSRSLPPPKGRTTSWANKRPDGRCTPFSEGCVSPRDDLEIPPLPPRKRKESVAPTTDQQRRTGPDKGRPPLRKRLRQKALDKATKLARALASSRSRTVLQEEEEGTPNASPAMKEESIGLSKRTVGTNTSPPRRKRARRPSPPAAARAGFQQQQEEEAPLLSTAQSEVSNSLRDAARAHGLTITNLGGLRDNSLQHNSSTSPLHWSQASEEFLGTFCSAHGLTLVNIAHSFPSPSSPEVLSSSLPATTMPTVSPAAGLWQPQERPLRYPRPEPDTSPQDMVIVDRTAASVTPGPPEEVSDYLEGYLKGGASLAQRLPVPPVGRPLNRSRVLPQRYAFDGPGYSRPDSIGRSHTPIRVDSSGSSDGRGGLDEGDIDADDGMRVVDIVTSMRSAIGTPGDQAGVHALGLAVGAAVQANLDIPSLPEPTIMSTGGPSTADSGGLMLVDFNTQRRPPIRISSPSNSRSVGPRQGIAASTMGDTSDILPESLYDSIGISRIDEDPTEEQRQSPSGTTASHCDEELEDICTKAEPVYSTSGSGSGLAGTVTPSSIPSGTAHPSAGEGTSKESIPLRGACTGIQGSHVEELSHKARLALDHMDRTDELIRLADSAELHRRHHKMINQQVSDALAAGERHSERLARAQKHLTGGVAQPATGINRDGTVQTEREDSMREGLGHGTVHVPMGVQTLTTTTEPPTVPSVEAIGLQTEIGRMEMDIDCLDHTLEASTDIDQALRGAFVQDSVHGFSYPMWTQTEGPSRGVDQGVQPSLSSNGGQSNAGRYSRGASGVEVELSHSCAAIGSSRARSGSNRSSPTYSMVGFEDEEATTSEVSVVQPGSIVASSIQSDISLPFTSPFSDWRSASSTGRGPGSADPEEASILTASAALEGHLNLTYRNLRNERSTHGGEANDAGLRSSHTSLYESRLSNSPSSSMSILTEFTVDGGNNVSVEEVSGALARRRRKAEADVEERIRSSREKMAAGKERDIASPQKRRREHRRAVEERKRRRREAKDSFKTSLERFSEGLMDSRGSNAERRLLAQQQRLKSRSEAVAKDTRVTEDALRDNAAKLRKVEYLKELKKEISEAKREGPPFEITQAVEDAELSPTGPTTPAVSEGPSREDAEVVAESVVEDRKEVVEGEAALVGSDEERKSTASITLQRIHAVEAQNEEDSQSKLELETLARLEPSSPAVTPGSIVVVAPEGDKDFGSSREELSRDTSDSAVLIADPVEAARAVAEAKVPSVWKEVSSGASGSSQRRYESSSEQILEVARFDAKSPVVSKKSAEDLEIDKMEVVEEAPVQSPELVPLLPRPSTSSSSRGSPVLRVEGEPRAESVTPIPSSDALLGWARTLPKTELDQCIDDIAEHVLESLLDDRALERRVLSVLGRDGPSLEDGYPHDADSRKLHRHRLATSKAAVDTVVKEAQARFTDRGVLDSTALKGGNADASALAEMQYKVPADSGYTHRLLWESCLELARQPSDAQRTCALWSKRFPGTKSPLTHFVAVVNSWSSIQQQLNQILEINSDLRMRADAGLHHSEVQQAEERRVDGLAMGAVSCLAVTGVTALYDWSQRERIRSRILVDVDEEVFAALVEDFALELRDEYEEGGG</sequence>
<evidence type="ECO:0000313" key="2">
    <source>
        <dbReference type="EMBL" id="EER15013.1"/>
    </source>
</evidence>
<feature type="compositionally biased region" description="Low complexity" evidence="1">
    <location>
        <begin position="148"/>
        <end position="159"/>
    </location>
</feature>
<dbReference type="EMBL" id="GG673688">
    <property type="protein sequence ID" value="EER15013.1"/>
    <property type="molecule type" value="Genomic_DNA"/>
</dbReference>
<feature type="compositionally biased region" description="Basic residues" evidence="1">
    <location>
        <begin position="100"/>
        <end position="109"/>
    </location>
</feature>
<feature type="compositionally biased region" description="Low complexity" evidence="1">
    <location>
        <begin position="1526"/>
        <end position="1546"/>
    </location>
</feature>
<feature type="region of interest" description="Disordered" evidence="1">
    <location>
        <begin position="1"/>
        <end position="53"/>
    </location>
</feature>
<feature type="compositionally biased region" description="Basic and acidic residues" evidence="1">
    <location>
        <begin position="1184"/>
        <end position="1207"/>
    </location>
</feature>
<feature type="region of interest" description="Disordered" evidence="1">
    <location>
        <begin position="754"/>
        <end position="795"/>
    </location>
</feature>